<protein>
    <recommendedName>
        <fullName evidence="1">Cytosolic endo-beta-N-acetylglucosaminidase TIM barrel domain-containing protein</fullName>
    </recommendedName>
</protein>
<dbReference type="Pfam" id="PF03644">
    <property type="entry name" value="Glyco_hydro_85"/>
    <property type="match status" value="1"/>
</dbReference>
<gene>
    <name evidence="2" type="ORF">EG68_02146</name>
</gene>
<sequence length="90" mass="10494">MVASPRQAVRVYGTLIFESVEDEIYKSVFWKPDSGSFDYIEFANRLDLLRRTMCFEGWLLNFEVCFPEYTRPWDLARQNTTSGLNNKAAA</sequence>
<keyword evidence="3" id="KW-1185">Reference proteome</keyword>
<dbReference type="AlphaFoldDB" id="A0A8S9Z9L5"/>
<evidence type="ECO:0000313" key="2">
    <source>
        <dbReference type="EMBL" id="KAF7259897.1"/>
    </source>
</evidence>
<dbReference type="GO" id="GO:0033925">
    <property type="term" value="F:mannosyl-glycoprotein endo-beta-N-acetylglucosaminidase activity"/>
    <property type="evidence" value="ECO:0007669"/>
    <property type="project" value="InterPro"/>
</dbReference>
<evidence type="ECO:0000259" key="1">
    <source>
        <dbReference type="Pfam" id="PF03644"/>
    </source>
</evidence>
<proteinExistence type="predicted"/>
<evidence type="ECO:0000313" key="3">
    <source>
        <dbReference type="Proteomes" id="UP000822476"/>
    </source>
</evidence>
<dbReference type="InterPro" id="IPR005201">
    <property type="entry name" value="TIM_ENGase"/>
</dbReference>
<feature type="domain" description="Cytosolic endo-beta-N-acetylglucosaminidase TIM barrel" evidence="1">
    <location>
        <begin position="6"/>
        <end position="68"/>
    </location>
</feature>
<reference evidence="2" key="1">
    <citation type="submission" date="2019-07" db="EMBL/GenBank/DDBJ databases">
        <title>Annotation for the trematode Paragonimus miyazaki's.</title>
        <authorList>
            <person name="Choi Y.-J."/>
        </authorList>
    </citation>
    <scope>NUCLEOTIDE SEQUENCE</scope>
    <source>
        <strain evidence="2">Japan</strain>
    </source>
</reference>
<dbReference type="Gene3D" id="3.20.20.80">
    <property type="entry name" value="Glycosidases"/>
    <property type="match status" value="1"/>
</dbReference>
<dbReference type="Proteomes" id="UP000822476">
    <property type="component" value="Unassembled WGS sequence"/>
</dbReference>
<name>A0A8S9Z9L5_9TREM</name>
<comment type="caution">
    <text evidence="2">The sequence shown here is derived from an EMBL/GenBank/DDBJ whole genome shotgun (WGS) entry which is preliminary data.</text>
</comment>
<accession>A0A8S9Z9L5</accession>
<dbReference type="EMBL" id="JTDE01000989">
    <property type="protein sequence ID" value="KAF7259897.1"/>
    <property type="molecule type" value="Genomic_DNA"/>
</dbReference>
<organism evidence="2 3">
    <name type="scientific">Paragonimus skrjabini miyazakii</name>
    <dbReference type="NCBI Taxonomy" id="59628"/>
    <lineage>
        <taxon>Eukaryota</taxon>
        <taxon>Metazoa</taxon>
        <taxon>Spiralia</taxon>
        <taxon>Lophotrochozoa</taxon>
        <taxon>Platyhelminthes</taxon>
        <taxon>Trematoda</taxon>
        <taxon>Digenea</taxon>
        <taxon>Plagiorchiida</taxon>
        <taxon>Troglotremata</taxon>
        <taxon>Troglotrematidae</taxon>
        <taxon>Paragonimus</taxon>
    </lineage>
</organism>
<dbReference type="GO" id="GO:0005737">
    <property type="term" value="C:cytoplasm"/>
    <property type="evidence" value="ECO:0007669"/>
    <property type="project" value="InterPro"/>
</dbReference>